<feature type="non-terminal residue" evidence="2">
    <location>
        <position position="135"/>
    </location>
</feature>
<evidence type="ECO:0000313" key="2">
    <source>
        <dbReference type="EMBL" id="NXI08847.1"/>
    </source>
</evidence>
<dbReference type="GO" id="GO:0004197">
    <property type="term" value="F:cysteine-type endopeptidase activity"/>
    <property type="evidence" value="ECO:0007669"/>
    <property type="project" value="InterPro"/>
</dbReference>
<comment type="caution">
    <text evidence="2">The sequence shown here is derived from an EMBL/GenBank/DDBJ whole genome shotgun (WGS) entry which is preliminary data.</text>
</comment>
<name>A0A7K9QB43_IRECY</name>
<dbReference type="InterPro" id="IPR011990">
    <property type="entry name" value="TPR-like_helical_dom_sf"/>
</dbReference>
<dbReference type="GO" id="GO:0051307">
    <property type="term" value="P:meiotic chromosome separation"/>
    <property type="evidence" value="ECO:0007669"/>
    <property type="project" value="TreeGrafter"/>
</dbReference>
<sequence length="135" mass="15220">PGWDRDPEGERPEPWDGIRCSRSSDTALSKPLDEAFSLWKKLLENHGIPEVRSLEQTVSSLQLLAALYRLQDKPIQALESFLLLRSLCRRLGDRLGTANSLCQLTQILLQLECPSQAQVFLEELELCLGEDEGSE</sequence>
<evidence type="ECO:0000313" key="3">
    <source>
        <dbReference type="Proteomes" id="UP000530962"/>
    </source>
</evidence>
<feature type="non-terminal residue" evidence="2">
    <location>
        <position position="1"/>
    </location>
</feature>
<dbReference type="GO" id="GO:0006508">
    <property type="term" value="P:proteolysis"/>
    <property type="evidence" value="ECO:0007669"/>
    <property type="project" value="InterPro"/>
</dbReference>
<feature type="region of interest" description="Disordered" evidence="1">
    <location>
        <begin position="1"/>
        <end position="22"/>
    </location>
</feature>
<dbReference type="PANTHER" id="PTHR12792:SF0">
    <property type="entry name" value="SEPARIN"/>
    <property type="match status" value="1"/>
</dbReference>
<protein>
    <submittedName>
        <fullName evidence="2">ESPL1 protein</fullName>
    </submittedName>
</protein>
<dbReference type="InterPro" id="IPR005314">
    <property type="entry name" value="Peptidase_C50"/>
</dbReference>
<dbReference type="EMBL" id="VWZV01003219">
    <property type="protein sequence ID" value="NXI08847.1"/>
    <property type="molecule type" value="Genomic_DNA"/>
</dbReference>
<dbReference type="GO" id="GO:0005737">
    <property type="term" value="C:cytoplasm"/>
    <property type="evidence" value="ECO:0007669"/>
    <property type="project" value="TreeGrafter"/>
</dbReference>
<dbReference type="GO" id="GO:0005634">
    <property type="term" value="C:nucleus"/>
    <property type="evidence" value="ECO:0007669"/>
    <property type="project" value="InterPro"/>
</dbReference>
<dbReference type="GO" id="GO:0072686">
    <property type="term" value="C:mitotic spindle"/>
    <property type="evidence" value="ECO:0007669"/>
    <property type="project" value="TreeGrafter"/>
</dbReference>
<organism evidence="2 3">
    <name type="scientific">Irena cyanogastra</name>
    <name type="common">Philippine fairy-bluebird</name>
    <dbReference type="NCBI Taxonomy" id="175120"/>
    <lineage>
        <taxon>Eukaryota</taxon>
        <taxon>Metazoa</taxon>
        <taxon>Chordata</taxon>
        <taxon>Craniata</taxon>
        <taxon>Vertebrata</taxon>
        <taxon>Euteleostomi</taxon>
        <taxon>Archelosauria</taxon>
        <taxon>Archosauria</taxon>
        <taxon>Dinosauria</taxon>
        <taxon>Saurischia</taxon>
        <taxon>Theropoda</taxon>
        <taxon>Coelurosauria</taxon>
        <taxon>Aves</taxon>
        <taxon>Neognathae</taxon>
        <taxon>Neoaves</taxon>
        <taxon>Telluraves</taxon>
        <taxon>Australaves</taxon>
        <taxon>Passeriformes</taxon>
        <taxon>Corvoidea</taxon>
        <taxon>Irenidae</taxon>
        <taxon>Irena</taxon>
    </lineage>
</organism>
<dbReference type="Gene3D" id="1.25.40.10">
    <property type="entry name" value="Tetratricopeptide repeat domain"/>
    <property type="match status" value="1"/>
</dbReference>
<dbReference type="AlphaFoldDB" id="A0A7K9QB43"/>
<reference evidence="2 3" key="1">
    <citation type="submission" date="2019-09" db="EMBL/GenBank/DDBJ databases">
        <title>Bird 10,000 Genomes (B10K) Project - Family phase.</title>
        <authorList>
            <person name="Zhang G."/>
        </authorList>
    </citation>
    <scope>NUCLEOTIDE SEQUENCE [LARGE SCALE GENOMIC DNA]</scope>
    <source>
        <strain evidence="2">B10K-DU-001-26</strain>
        <tissue evidence="2">Muscle</tissue>
    </source>
</reference>
<dbReference type="Proteomes" id="UP000530962">
    <property type="component" value="Unassembled WGS sequence"/>
</dbReference>
<evidence type="ECO:0000256" key="1">
    <source>
        <dbReference type="SAM" id="MobiDB-lite"/>
    </source>
</evidence>
<feature type="compositionally biased region" description="Basic and acidic residues" evidence="1">
    <location>
        <begin position="1"/>
        <end position="16"/>
    </location>
</feature>
<accession>A0A7K9QB43</accession>
<dbReference type="GO" id="GO:0005813">
    <property type="term" value="C:centrosome"/>
    <property type="evidence" value="ECO:0007669"/>
    <property type="project" value="TreeGrafter"/>
</dbReference>
<dbReference type="PANTHER" id="PTHR12792">
    <property type="entry name" value="EXTRA SPINDLE POLES 1-RELATED"/>
    <property type="match status" value="1"/>
</dbReference>
<keyword evidence="3" id="KW-1185">Reference proteome</keyword>
<gene>
    <name evidence="2" type="primary">Espl1_0</name>
    <name evidence="2" type="ORF">IRECYA_R15614</name>
</gene>
<proteinExistence type="predicted"/>